<dbReference type="Gene3D" id="1.10.3210.10">
    <property type="entry name" value="Hypothetical protein af1432"/>
    <property type="match status" value="1"/>
</dbReference>
<dbReference type="SUPFAM" id="SSF109604">
    <property type="entry name" value="HD-domain/PDEase-like"/>
    <property type="match status" value="1"/>
</dbReference>
<dbReference type="PANTHER" id="PTHR30005">
    <property type="entry name" value="EXOPOLYPHOSPHATASE"/>
    <property type="match status" value="1"/>
</dbReference>
<dbReference type="PIRSF" id="PIRSF001267">
    <property type="entry name" value="Pyrophosphatase_GppA_Ppx"/>
    <property type="match status" value="1"/>
</dbReference>
<dbReference type="EMBL" id="UGHZ01000001">
    <property type="protein sequence ID" value="STP08778.1"/>
    <property type="molecule type" value="Genomic_DNA"/>
</dbReference>
<gene>
    <name evidence="4" type="primary">ppx</name>
    <name evidence="4" type="ORF">NCTC12221_00191</name>
</gene>
<dbReference type="AlphaFoldDB" id="A0A377JM01"/>
<dbReference type="PANTHER" id="PTHR30005:SF0">
    <property type="entry name" value="RETROGRADE REGULATION PROTEIN 2"/>
    <property type="match status" value="1"/>
</dbReference>
<dbReference type="EC" id="3.6.1.40" evidence="4"/>
<evidence type="ECO:0000313" key="5">
    <source>
        <dbReference type="Proteomes" id="UP000255335"/>
    </source>
</evidence>
<dbReference type="InterPro" id="IPR048950">
    <property type="entry name" value="Ppx_GppA_C"/>
</dbReference>
<dbReference type="Gene3D" id="3.30.420.40">
    <property type="match status" value="1"/>
</dbReference>
<dbReference type="InterPro" id="IPR043129">
    <property type="entry name" value="ATPase_NBD"/>
</dbReference>
<evidence type="ECO:0000259" key="3">
    <source>
        <dbReference type="Pfam" id="PF21447"/>
    </source>
</evidence>
<dbReference type="Proteomes" id="UP000255335">
    <property type="component" value="Unassembled WGS sequence"/>
</dbReference>
<dbReference type="CDD" id="cd24052">
    <property type="entry name" value="ASKHA_NBD_HpPPX-GppA-like"/>
    <property type="match status" value="1"/>
</dbReference>
<organism evidence="4 5">
    <name type="scientific">Helicobacter cinaedi</name>
    <dbReference type="NCBI Taxonomy" id="213"/>
    <lineage>
        <taxon>Bacteria</taxon>
        <taxon>Pseudomonadati</taxon>
        <taxon>Campylobacterota</taxon>
        <taxon>Epsilonproteobacteria</taxon>
        <taxon>Campylobacterales</taxon>
        <taxon>Helicobacteraceae</taxon>
        <taxon>Helicobacter</taxon>
    </lineage>
</organism>
<dbReference type="InterPro" id="IPR030673">
    <property type="entry name" value="PyroPPase_GppA_Ppx"/>
</dbReference>
<evidence type="ECO:0000313" key="4">
    <source>
        <dbReference type="EMBL" id="STP08778.1"/>
    </source>
</evidence>
<name>A0A377JM01_9HELI</name>
<dbReference type="SUPFAM" id="SSF53067">
    <property type="entry name" value="Actin-like ATPase domain"/>
    <property type="match status" value="2"/>
</dbReference>
<protein>
    <submittedName>
        <fullName evidence="4">Exopolyphosphatase</fullName>
        <ecNumber evidence="4">3.6.1.11</ecNumber>
        <ecNumber evidence="4">3.6.1.40</ecNumber>
    </submittedName>
</protein>
<dbReference type="GO" id="GO:0008894">
    <property type="term" value="F:guanosine-5'-triphosphate,3'-diphosphate diphosphatase activity"/>
    <property type="evidence" value="ECO:0007669"/>
    <property type="project" value="UniProtKB-EC"/>
</dbReference>
<dbReference type="GO" id="GO:0004309">
    <property type="term" value="F:exopolyphosphatase activity"/>
    <property type="evidence" value="ECO:0007669"/>
    <property type="project" value="UniProtKB-EC"/>
</dbReference>
<proteinExistence type="predicted"/>
<keyword evidence="1 4" id="KW-0378">Hydrolase</keyword>
<evidence type="ECO:0000256" key="1">
    <source>
        <dbReference type="ARBA" id="ARBA00022801"/>
    </source>
</evidence>
<dbReference type="InterPro" id="IPR050273">
    <property type="entry name" value="GppA/Ppx_hydrolase"/>
</dbReference>
<feature type="domain" description="Ppx/GppA phosphatase N-terminal" evidence="2">
    <location>
        <begin position="19"/>
        <end position="299"/>
    </location>
</feature>
<dbReference type="Pfam" id="PF02541">
    <property type="entry name" value="Ppx-GppA"/>
    <property type="match status" value="1"/>
</dbReference>
<sequence length="490" mass="55315">MAKITSVIDIGSNSVRMAIFRKTSRFAFHLIYEIKSKVRISEGCYESGGVLGEVPMNRAVSALKEFAQISKAHKARKVFCVATSALRDAPNSKIFVDRVKKECGLSVKVIDGKKEALYGGIACANLLHYKDGITMDIGGGSTECAFIRDGKIIDLVSLDIGTIRLKELFFDKKNNIEGARRFIQEQLKSVPSHFKHNRIFGVGGTIRALSKMIMKYKKYPIAELHGYEVDVAQNLKFFEKISQASEDKLESMGVPQDRIDNIRSGCLILQMFLAHFGAKQIVTSGVGVREGVYLSDLLRGHKNTFPKAFNPSISAIEDRFMLDKTYAEMTRRESLKIFDALFPLHKLDEQCKKLLNIASYLSSVGRILNFYNAELHGSYMLLNALEYGFSHTERLSICLLVEYSGKKIPQDGSIEHISDFMPKLLSLQWLSFMLALAETLCRSEGNLQIRYEYVKSKILRIYTSADLYLARENIAKLHKPEPLQIEFIKV</sequence>
<feature type="domain" description="Ppx/GppA phosphatase C-terminal" evidence="3">
    <location>
        <begin position="312"/>
        <end position="446"/>
    </location>
</feature>
<evidence type="ECO:0000259" key="2">
    <source>
        <dbReference type="Pfam" id="PF02541"/>
    </source>
</evidence>
<accession>A0A377JM01</accession>
<dbReference type="InterPro" id="IPR003695">
    <property type="entry name" value="Ppx_GppA_N"/>
</dbReference>
<dbReference type="Gene3D" id="3.30.420.150">
    <property type="entry name" value="Exopolyphosphatase. Domain 2"/>
    <property type="match status" value="1"/>
</dbReference>
<dbReference type="RefSeq" id="WP_115025609.1">
    <property type="nucleotide sequence ID" value="NZ_UGHZ01000001.1"/>
</dbReference>
<dbReference type="Pfam" id="PF21447">
    <property type="entry name" value="Ppx-GppA_III"/>
    <property type="match status" value="1"/>
</dbReference>
<dbReference type="EC" id="3.6.1.11" evidence="4"/>
<reference evidence="4 5" key="1">
    <citation type="submission" date="2018-06" db="EMBL/GenBank/DDBJ databases">
        <authorList>
            <consortium name="Pathogen Informatics"/>
            <person name="Doyle S."/>
        </authorList>
    </citation>
    <scope>NUCLEOTIDE SEQUENCE [LARGE SCALE GENOMIC DNA]</scope>
    <source>
        <strain evidence="4 5">NCTC12221</strain>
    </source>
</reference>